<dbReference type="InterPro" id="IPR000073">
    <property type="entry name" value="AB_hydrolase_1"/>
</dbReference>
<evidence type="ECO:0000256" key="6">
    <source>
        <dbReference type="ARBA" id="ARBA00047662"/>
    </source>
</evidence>
<dbReference type="Pfam" id="PF00561">
    <property type="entry name" value="Abhydrolase_1"/>
    <property type="match status" value="1"/>
</dbReference>
<comment type="catalytic activity">
    <reaction evidence="6">
        <text>1-dodecanoylglycerol + H2O = dodecanoate + glycerol + H(+)</text>
        <dbReference type="Rhea" id="RHEA:44316"/>
        <dbReference type="ChEBI" id="CHEBI:15377"/>
        <dbReference type="ChEBI" id="CHEBI:15378"/>
        <dbReference type="ChEBI" id="CHEBI:17754"/>
        <dbReference type="ChEBI" id="CHEBI:18262"/>
        <dbReference type="ChEBI" id="CHEBI:75539"/>
    </reaction>
</comment>
<dbReference type="Gene3D" id="3.40.50.1820">
    <property type="entry name" value="alpha/beta hydrolase"/>
    <property type="match status" value="1"/>
</dbReference>
<proteinExistence type="predicted"/>
<dbReference type="EC" id="3.1.1.23" evidence="2"/>
<evidence type="ECO:0000256" key="3">
    <source>
        <dbReference type="ARBA" id="ARBA00037797"/>
    </source>
</evidence>
<dbReference type="SUPFAM" id="SSF53474">
    <property type="entry name" value="alpha/beta-Hydrolases"/>
    <property type="match status" value="1"/>
</dbReference>
<feature type="compositionally biased region" description="Polar residues" evidence="8">
    <location>
        <begin position="279"/>
        <end position="290"/>
    </location>
</feature>
<reference evidence="10" key="1">
    <citation type="submission" date="2014-05" db="EMBL/GenBank/DDBJ databases">
        <authorList>
            <person name="Chronopoulou M."/>
        </authorList>
    </citation>
    <scope>NUCLEOTIDE SEQUENCE</scope>
    <source>
        <tissue evidence="10">Whole organism</tissue>
    </source>
</reference>
<evidence type="ECO:0000256" key="5">
    <source>
        <dbReference type="ARBA" id="ARBA00046308"/>
    </source>
</evidence>
<dbReference type="InterPro" id="IPR029058">
    <property type="entry name" value="AB_hydrolase_fold"/>
</dbReference>
<evidence type="ECO:0000256" key="2">
    <source>
        <dbReference type="ARBA" id="ARBA00013254"/>
    </source>
</evidence>
<dbReference type="PANTHER" id="PTHR43798">
    <property type="entry name" value="MONOACYLGLYCEROL LIPASE"/>
    <property type="match status" value="1"/>
</dbReference>
<organism evidence="10">
    <name type="scientific">Lepeophtheirus salmonis</name>
    <name type="common">Salmon louse</name>
    <name type="synonym">Caligus salmonis</name>
    <dbReference type="NCBI Taxonomy" id="72036"/>
    <lineage>
        <taxon>Eukaryota</taxon>
        <taxon>Metazoa</taxon>
        <taxon>Ecdysozoa</taxon>
        <taxon>Arthropoda</taxon>
        <taxon>Crustacea</taxon>
        <taxon>Multicrustacea</taxon>
        <taxon>Hexanauplia</taxon>
        <taxon>Copepoda</taxon>
        <taxon>Siphonostomatoida</taxon>
        <taxon>Caligidae</taxon>
        <taxon>Lepeophtheirus</taxon>
    </lineage>
</organism>
<evidence type="ECO:0000256" key="4">
    <source>
        <dbReference type="ARBA" id="ARBA00037874"/>
    </source>
</evidence>
<feature type="non-terminal residue" evidence="10">
    <location>
        <position position="546"/>
    </location>
</feature>
<dbReference type="GO" id="GO:0047372">
    <property type="term" value="F:monoacylglycerol lipase activity"/>
    <property type="evidence" value="ECO:0007669"/>
    <property type="project" value="UniProtKB-EC"/>
</dbReference>
<feature type="region of interest" description="Disordered" evidence="8">
    <location>
        <begin position="264"/>
        <end position="295"/>
    </location>
</feature>
<feature type="region of interest" description="Disordered" evidence="8">
    <location>
        <begin position="208"/>
        <end position="234"/>
    </location>
</feature>
<name>A0A0K2U508_LEPSM</name>
<dbReference type="GO" id="GO:0031902">
    <property type="term" value="C:late endosome membrane"/>
    <property type="evidence" value="ECO:0007669"/>
    <property type="project" value="UniProtKB-SubCell"/>
</dbReference>
<evidence type="ECO:0000256" key="7">
    <source>
        <dbReference type="ARBA" id="ARBA00049568"/>
    </source>
</evidence>
<dbReference type="GO" id="GO:0046464">
    <property type="term" value="P:acylglycerol catabolic process"/>
    <property type="evidence" value="ECO:0007669"/>
    <property type="project" value="TreeGrafter"/>
</dbReference>
<comment type="subcellular location">
    <subcellularLocation>
        <location evidence="3">Late endosome membrane</location>
        <topology evidence="3">Single-pass type II membrane protein</topology>
    </subcellularLocation>
    <subcellularLocation>
        <location evidence="4">Lysosome membrane</location>
        <topology evidence="4">Single-pass type II membrane protein</topology>
    </subcellularLocation>
    <subcellularLocation>
        <location evidence="5">Mitochondrion membrane</location>
        <topology evidence="5">Single-pass type II membrane protein</topology>
    </subcellularLocation>
</comment>
<protein>
    <recommendedName>
        <fullName evidence="2">acylglycerol lipase</fullName>
        <ecNumber evidence="2">3.1.1.23</ecNumber>
    </recommendedName>
</protein>
<dbReference type="EMBL" id="HACA01015440">
    <property type="protein sequence ID" value="CDW32801.1"/>
    <property type="molecule type" value="Transcribed_RNA"/>
</dbReference>
<dbReference type="PRINTS" id="PR00412">
    <property type="entry name" value="EPOXHYDRLASE"/>
</dbReference>
<dbReference type="AlphaFoldDB" id="A0A0K2U508"/>
<dbReference type="InterPro" id="IPR050266">
    <property type="entry name" value="AB_hydrolase_sf"/>
</dbReference>
<evidence type="ECO:0000256" key="1">
    <source>
        <dbReference type="ARBA" id="ARBA00001613"/>
    </source>
</evidence>
<feature type="domain" description="AB hydrolase-1" evidence="9">
    <location>
        <begin position="311"/>
        <end position="420"/>
    </location>
</feature>
<accession>A0A0K2U508</accession>
<evidence type="ECO:0000259" key="9">
    <source>
        <dbReference type="Pfam" id="PF00561"/>
    </source>
</evidence>
<dbReference type="PANTHER" id="PTHR43798:SF5">
    <property type="entry name" value="MONOACYLGLYCEROL LIPASE ABHD6"/>
    <property type="match status" value="1"/>
</dbReference>
<dbReference type="GO" id="GO:0005765">
    <property type="term" value="C:lysosomal membrane"/>
    <property type="evidence" value="ECO:0007669"/>
    <property type="project" value="UniProtKB-SubCell"/>
</dbReference>
<dbReference type="PRINTS" id="PR00111">
    <property type="entry name" value="ABHYDROLASE"/>
</dbReference>
<evidence type="ECO:0000256" key="8">
    <source>
        <dbReference type="SAM" id="MobiDB-lite"/>
    </source>
</evidence>
<comment type="function">
    <text evidence="7">Lipase that preferentially hydrolysis medium-chain saturated monoacylglycerols including 2-arachidonoylglycerol. Through 2-arachidonoylglycerol degradation may regulate endocannabinoid signaling pathways. Also has a lysophosphatidyl lipase activity with a preference for lysophosphatidylglycerol among other lysophospholipids. Also able to degrade bis(monoacylglycero)phosphate (BMP) and constitutes the major enzyme for BMP catabolism. BMP, also known as lysobisphosphatidic acid, is enriched in late endosomes and lysosomes and plays a key role in the formation of intraluminal vesicles and in lipid sorting.</text>
</comment>
<dbReference type="GO" id="GO:0031966">
    <property type="term" value="C:mitochondrial membrane"/>
    <property type="evidence" value="ECO:0007669"/>
    <property type="project" value="UniProtKB-SubCell"/>
</dbReference>
<feature type="compositionally biased region" description="Basic and acidic residues" evidence="8">
    <location>
        <begin position="267"/>
        <end position="278"/>
    </location>
</feature>
<sequence length="546" mass="61464">MDQLSSAGRDCCFWRDVLFKKRNRIVPGAPCNISSLSDLGDILEFKEDRKIRVLHLLGSPSPPSRDEIKKEEENHEEYESGGYWFENAFPSRGSIPPPLFALTPAKPSHRIFNKFEPQEPRKIPEVNNTPMLSVSSNRLTRKTIMTDDIYNVDDDDDDDVEMAEETPKSELLIGALSNNSQVLLQITADTTSSIKSLNESINKSIEDVIVIPDPGESSTDSPGGNNREHHDAASDPSIEDNLVFENSCLGGSANIAFEDEEIPSNGADERDAQQRNEDNNTPLSENSNNLHGEDHGECYPQTEILPENYKPLLFFIHGIGGSANIWRNQIQYFCNLGFEIVAPDLLGHGFSSTPDNVKAYTFRKILCDLLKIFDHYVFPKRKVIIVGHGYGCSFATALSRVRNQNVIHIILCGSGGPTPLSPPPYISHSLCCGLFLHGLFKCGKNKQRQQYQKSLKFPKSLDIPKYVFNHIIAGQSWPEGDVTFHRKINIPTLLIYGLKDKYVSLVEMCEMERTITKSYLELLPMAGHYLMIDHSRELNTMIRKFM</sequence>
<evidence type="ECO:0000313" key="10">
    <source>
        <dbReference type="EMBL" id="CDW32801.1"/>
    </source>
</evidence>
<comment type="catalytic activity">
    <reaction evidence="1">
        <text>Hydrolyzes glycerol monoesters of long-chain fatty acids.</text>
        <dbReference type="EC" id="3.1.1.23"/>
    </reaction>
</comment>
<dbReference type="InterPro" id="IPR000639">
    <property type="entry name" value="Epox_hydrolase-like"/>
</dbReference>
<dbReference type="OrthoDB" id="428974at2759"/>